<reference evidence="2 3" key="1">
    <citation type="journal article" date="2024" name="IMA Fungus">
        <title>IMA Genome - F19 : A genome assembly and annotation guide to empower mycologists, including annotated draft genome sequences of Ceratocystis pirilliformis, Diaporthe australafricana, Fusarium ophioides, Paecilomyces lecythidis, and Sporothrix stenoceras.</title>
        <authorList>
            <person name="Aylward J."/>
            <person name="Wilson A.M."/>
            <person name="Visagie C.M."/>
            <person name="Spraker J."/>
            <person name="Barnes I."/>
            <person name="Buitendag C."/>
            <person name="Ceriani C."/>
            <person name="Del Mar Angel L."/>
            <person name="du Plessis D."/>
            <person name="Fuchs T."/>
            <person name="Gasser K."/>
            <person name="Kramer D."/>
            <person name="Li W."/>
            <person name="Munsamy K."/>
            <person name="Piso A."/>
            <person name="Price J.L."/>
            <person name="Sonnekus B."/>
            <person name="Thomas C."/>
            <person name="van der Nest A."/>
            <person name="van Dijk A."/>
            <person name="van Heerden A."/>
            <person name="van Vuuren N."/>
            <person name="Yilmaz N."/>
            <person name="Duong T.A."/>
            <person name="van der Merwe N.A."/>
            <person name="Wingfield M.J."/>
            <person name="Wingfield B.D."/>
        </authorList>
    </citation>
    <scope>NUCLEOTIDE SEQUENCE [LARGE SCALE GENOMIC DNA]</scope>
    <source>
        <strain evidence="2 3">CMW 18300</strain>
    </source>
</reference>
<dbReference type="EMBL" id="JAWRVE010000007">
    <property type="protein sequence ID" value="KAL1880703.1"/>
    <property type="molecule type" value="Genomic_DNA"/>
</dbReference>
<protein>
    <submittedName>
        <fullName evidence="2">Pre-rRNA processing and 40S ribosomal subunit assembly</fullName>
    </submittedName>
</protein>
<dbReference type="Proteomes" id="UP001583177">
    <property type="component" value="Unassembled WGS sequence"/>
</dbReference>
<dbReference type="PANTHER" id="PTHR28096:SF1">
    <property type="entry name" value="PROTEIN FAF1"/>
    <property type="match status" value="1"/>
</dbReference>
<feature type="region of interest" description="Disordered" evidence="1">
    <location>
        <begin position="1"/>
        <end position="30"/>
    </location>
</feature>
<evidence type="ECO:0000313" key="3">
    <source>
        <dbReference type="Proteomes" id="UP001583177"/>
    </source>
</evidence>
<accession>A0ABR3XXG4</accession>
<feature type="compositionally biased region" description="Polar residues" evidence="1">
    <location>
        <begin position="158"/>
        <end position="168"/>
    </location>
</feature>
<feature type="compositionally biased region" description="Basic and acidic residues" evidence="1">
    <location>
        <begin position="295"/>
        <end position="317"/>
    </location>
</feature>
<dbReference type="PANTHER" id="PTHR28096">
    <property type="entry name" value="PROTEIN FAF1"/>
    <property type="match status" value="1"/>
</dbReference>
<evidence type="ECO:0000256" key="1">
    <source>
        <dbReference type="SAM" id="MobiDB-lite"/>
    </source>
</evidence>
<dbReference type="InterPro" id="IPR053030">
    <property type="entry name" value="Ribosomal_biogenesis_FAF1-like"/>
</dbReference>
<feature type="compositionally biased region" description="Polar residues" evidence="1">
    <location>
        <begin position="238"/>
        <end position="248"/>
    </location>
</feature>
<feature type="region of interest" description="Disordered" evidence="1">
    <location>
        <begin position="285"/>
        <end position="384"/>
    </location>
</feature>
<keyword evidence="3" id="KW-1185">Reference proteome</keyword>
<organism evidence="2 3">
    <name type="scientific">Diaporthe australafricana</name>
    <dbReference type="NCBI Taxonomy" id="127596"/>
    <lineage>
        <taxon>Eukaryota</taxon>
        <taxon>Fungi</taxon>
        <taxon>Dikarya</taxon>
        <taxon>Ascomycota</taxon>
        <taxon>Pezizomycotina</taxon>
        <taxon>Sordariomycetes</taxon>
        <taxon>Sordariomycetidae</taxon>
        <taxon>Diaporthales</taxon>
        <taxon>Diaporthaceae</taxon>
        <taxon>Diaporthe</taxon>
    </lineage>
</organism>
<gene>
    <name evidence="2" type="primary">FAF1</name>
    <name evidence="2" type="ORF">Daus18300_001317</name>
</gene>
<proteinExistence type="predicted"/>
<feature type="region of interest" description="Disordered" evidence="1">
    <location>
        <begin position="47"/>
        <end position="218"/>
    </location>
</feature>
<name>A0ABR3XXG4_9PEZI</name>
<evidence type="ECO:0000313" key="2">
    <source>
        <dbReference type="EMBL" id="KAL1880703.1"/>
    </source>
</evidence>
<feature type="region of interest" description="Disordered" evidence="1">
    <location>
        <begin position="238"/>
        <end position="258"/>
    </location>
</feature>
<comment type="caution">
    <text evidence="2">The sequence shown here is derived from an EMBL/GenBank/DDBJ whole genome shotgun (WGS) entry which is preliminary data.</text>
</comment>
<feature type="compositionally biased region" description="Acidic residues" evidence="1">
    <location>
        <begin position="95"/>
        <end position="138"/>
    </location>
</feature>
<feature type="compositionally biased region" description="Basic and acidic residues" evidence="1">
    <location>
        <begin position="350"/>
        <end position="376"/>
    </location>
</feature>
<sequence length="384" mass="41463">MAPGTVVLGKRKRRVPADKVAGANAKPDRAAALEDAQAIFRKHFEAQFAPLGGSDDEASKPAAKGRRKVAAGTELDGDGEAAGVEDMRSETSDSGGDDEGQDEWDGLSAEDDDDEDDDSEDSEGDDDSAEGDETEAGSETEKTNTQVEVVDYSKPTPAFSTLTPQTALMTKREKRAYLSSRPPDAVSTAAAGIKPRSKQQQGGDSNDDAQNEDSRSLLASDLELQRLISESHILSATNPFNTAASGSQAARAFSEGRTRALTTDLRLQKLGSTDSIFRQQKMPMGMRKGISGAKASREEKRRREAKENGIILERPDESSATGAGKAAKKRQQQSKRSELPVDMPGMGRMKGGELRLSKRDVRAVEREGKRMPDSRGKGKHRKRR</sequence>